<feature type="domain" description="Glycosyltransferase subfamily 4-like N-terminal" evidence="2">
    <location>
        <begin position="26"/>
        <end position="174"/>
    </location>
</feature>
<evidence type="ECO:0000313" key="4">
    <source>
        <dbReference type="Proteomes" id="UP000198324"/>
    </source>
</evidence>
<reference evidence="3 4" key="1">
    <citation type="submission" date="2017-06" db="EMBL/GenBank/DDBJ databases">
        <authorList>
            <person name="Kim H.J."/>
            <person name="Triplett B.A."/>
        </authorList>
    </citation>
    <scope>NUCLEOTIDE SEQUENCE [LARGE SCALE GENOMIC DNA]</scope>
    <source>
        <strain evidence="3 4">DSM 13116</strain>
    </source>
</reference>
<dbReference type="EMBL" id="FZOC01000002">
    <property type="protein sequence ID" value="SNR81593.1"/>
    <property type="molecule type" value="Genomic_DNA"/>
</dbReference>
<dbReference type="AlphaFoldDB" id="A0A238ZFV9"/>
<dbReference type="SUPFAM" id="SSF53756">
    <property type="entry name" value="UDP-Glycosyltransferase/glycogen phosphorylase"/>
    <property type="match status" value="1"/>
</dbReference>
<dbReference type="OrthoDB" id="5443168at2"/>
<name>A0A238ZFV9_9BACT</name>
<sequence length="364" mass="40186">MQPLTTVCFFNTNMPWGGGEHWHLQNALLARDAGLRVCVVAGSGSELARRAAGQPGIQLYTPTLGPLSFLNPIAMAGLVRFFRREQVDAVLLCLPRDVKAGGVAARLAGVRDIIYRRGIAVPVRDRLLNRLLYRHVLTKLIVNSEETRRCVLQHNPTLIPAARIHLIHNGFDVAEFDARHSTPLIPRRPGELVIGTAGRLTPQKGQHLLLEAAALLQGKAPPFRVLVAGCGDLEQELKSQARALGLEDCVQFLGFVKDMKSFHASLDIFALPSLWEGFGFVLTEAMTMRLPVAAFSVSSVPEVVEHEKTGLLCPPNAQSLAENLLRLLQDENLRKRLGEHGRERVQERFDLHHTFAALLACLRS</sequence>
<protein>
    <submittedName>
        <fullName evidence="3">Glycosyltransferase involved in cell wall bisynthesis</fullName>
    </submittedName>
</protein>
<evidence type="ECO:0000313" key="3">
    <source>
        <dbReference type="EMBL" id="SNR81593.1"/>
    </source>
</evidence>
<organism evidence="3 4">
    <name type="scientific">Humidesulfovibrio mexicanus</name>
    <dbReference type="NCBI Taxonomy" id="147047"/>
    <lineage>
        <taxon>Bacteria</taxon>
        <taxon>Pseudomonadati</taxon>
        <taxon>Thermodesulfobacteriota</taxon>
        <taxon>Desulfovibrionia</taxon>
        <taxon>Desulfovibrionales</taxon>
        <taxon>Desulfovibrionaceae</taxon>
        <taxon>Humidesulfovibrio</taxon>
    </lineage>
</organism>
<proteinExistence type="predicted"/>
<dbReference type="GO" id="GO:0016757">
    <property type="term" value="F:glycosyltransferase activity"/>
    <property type="evidence" value="ECO:0007669"/>
    <property type="project" value="InterPro"/>
</dbReference>
<dbReference type="RefSeq" id="WP_089273212.1">
    <property type="nucleotide sequence ID" value="NZ_FZOC01000002.1"/>
</dbReference>
<dbReference type="Pfam" id="PF00534">
    <property type="entry name" value="Glycos_transf_1"/>
    <property type="match status" value="1"/>
</dbReference>
<evidence type="ECO:0000259" key="1">
    <source>
        <dbReference type="Pfam" id="PF00534"/>
    </source>
</evidence>
<dbReference type="Gene3D" id="3.40.50.2000">
    <property type="entry name" value="Glycogen Phosphorylase B"/>
    <property type="match status" value="2"/>
</dbReference>
<evidence type="ECO:0000259" key="2">
    <source>
        <dbReference type="Pfam" id="PF13439"/>
    </source>
</evidence>
<dbReference type="InterPro" id="IPR001296">
    <property type="entry name" value="Glyco_trans_1"/>
</dbReference>
<feature type="domain" description="Glycosyl transferase family 1" evidence="1">
    <location>
        <begin position="189"/>
        <end position="344"/>
    </location>
</feature>
<keyword evidence="3" id="KW-0808">Transferase</keyword>
<accession>A0A238ZFV9</accession>
<keyword evidence="4" id="KW-1185">Reference proteome</keyword>
<dbReference type="InterPro" id="IPR028098">
    <property type="entry name" value="Glyco_trans_4-like_N"/>
</dbReference>
<dbReference type="Proteomes" id="UP000198324">
    <property type="component" value="Unassembled WGS sequence"/>
</dbReference>
<dbReference type="Pfam" id="PF13439">
    <property type="entry name" value="Glyco_transf_4"/>
    <property type="match status" value="1"/>
</dbReference>
<gene>
    <name evidence="3" type="ORF">SAMN04488503_1466</name>
</gene>
<dbReference type="PANTHER" id="PTHR12526">
    <property type="entry name" value="GLYCOSYLTRANSFERASE"/>
    <property type="match status" value="1"/>
</dbReference>